<keyword evidence="4" id="KW-1185">Reference proteome</keyword>
<dbReference type="AlphaFoldDB" id="A0A6C7EAQ4"/>
<sequence length="824" mass="86081">MMPKPAKLPKGAPKSLRDFVACTTQSVTLDTDSLGWIPTPPGVPAALAPDVNVTAGATPGTATITIGYGEFISMDLPASIGPNGELQVDASDIGFGIGPKIDKWVADFNATLKANGKQLDTFAVDGNKVAMTKKNAVVPAKEPTPPATPAPKVIKPGGPPPVPVPPEKKPSPGCLTWMLVAVTVVAVLVVAAVVLVRGGDDETATIVDVGQTAPAATEPPPTAAPAEPEPSEPPSSASDPGPTTTLIDDDQSFRDALCTLLGRPIVTIYGDLTLPDGSCAPEPDRTSTYGFCPADLPCSLDQPAAIAITGQTGNNHLPGTTDAVSGQTGFSTLLESFLILVSLAVGDLEPVGGPDELYEASADCAGTTVTGAGVPQDDGSVRADLPLFSYGECSNREIRANFDDHMFRFPQIAIYNVDASEREPTTPNDSLYAVQNPSVEIGFDDVNTINNVLGGRTGVDDGCFWFFEPQNVELVTRVLDGCATNNHYWVFAAATTNVEIEVSVTDTVLGTTATYANPLGQVMPTAADISAFRTTDTLFDNSVFPCGFGYVGYTACSEGDPAMETGAFVTVSAETAGSVPLASDGTDRAHHADFTSVGGPRFSATQTADEWVVTSSTGATRARAIIRGTSLTFVIPSDELPDAALAYQWATTVDGNEHVQPVVPVMGLITTPEMTPLEAAEPVEPTEPTEPVEPTAPVETVEEPAPTDEAAPIESLADFYTRLSASVSAGDLGFALDRLDQRVFDVYGDSCPAALESFADPDLVIEFVSAGPIEDWVYEANEQAVEVPGSQAVTIRLSGRGQSGDESVAHLSIVDGTYRWFTFC</sequence>
<evidence type="ECO:0000313" key="3">
    <source>
        <dbReference type="EMBL" id="BAN03807.1"/>
    </source>
</evidence>
<keyword evidence="2" id="KW-0472">Membrane</keyword>
<reference evidence="3 4" key="1">
    <citation type="journal article" date="2013" name="Int. J. Syst. Evol. Microbiol.">
        <title>Ilumatobacter nonamiense sp. nov. and Ilumatobacter coccineum sp. nov., isolated from seashore sand.</title>
        <authorList>
            <person name="Matsumoto A."/>
            <person name="Kasai H."/>
            <person name="Matsuo Y."/>
            <person name="Shizuri Y."/>
            <person name="Ichikawa N."/>
            <person name="Fujita N."/>
            <person name="Omura S."/>
            <person name="Takahashi Y."/>
        </authorList>
    </citation>
    <scope>NUCLEOTIDE SEQUENCE [LARGE SCALE GENOMIC DNA]</scope>
    <source>
        <strain evidence="4">NBRC 103263 / KCTC 29153 / YM16-304</strain>
    </source>
</reference>
<organism evidence="3 4">
    <name type="scientific">Ilumatobacter coccineus (strain NBRC 103263 / KCTC 29153 / YM16-304)</name>
    <dbReference type="NCBI Taxonomy" id="1313172"/>
    <lineage>
        <taxon>Bacteria</taxon>
        <taxon>Bacillati</taxon>
        <taxon>Actinomycetota</taxon>
        <taxon>Acidimicrobiia</taxon>
        <taxon>Acidimicrobiales</taxon>
        <taxon>Ilumatobacteraceae</taxon>
        <taxon>Ilumatobacter</taxon>
    </lineage>
</organism>
<dbReference type="KEGG" id="aym:YM304_34930"/>
<name>A0A6C7EAQ4_ILUCY</name>
<feature type="region of interest" description="Disordered" evidence="1">
    <location>
        <begin position="211"/>
        <end position="248"/>
    </location>
</feature>
<accession>A0A6C7EAQ4</accession>
<feature type="region of interest" description="Disordered" evidence="1">
    <location>
        <begin position="681"/>
        <end position="708"/>
    </location>
</feature>
<evidence type="ECO:0000256" key="2">
    <source>
        <dbReference type="SAM" id="Phobius"/>
    </source>
</evidence>
<keyword evidence="2" id="KW-0812">Transmembrane</keyword>
<dbReference type="Proteomes" id="UP000011863">
    <property type="component" value="Chromosome"/>
</dbReference>
<proteinExistence type="predicted"/>
<feature type="region of interest" description="Disordered" evidence="1">
    <location>
        <begin position="137"/>
        <end position="167"/>
    </location>
</feature>
<gene>
    <name evidence="3" type="ORF">YM304_34930</name>
</gene>
<dbReference type="EMBL" id="AP012057">
    <property type="protein sequence ID" value="BAN03807.1"/>
    <property type="molecule type" value="Genomic_DNA"/>
</dbReference>
<feature type="compositionally biased region" description="Pro residues" evidence="1">
    <location>
        <begin position="217"/>
        <end position="233"/>
    </location>
</feature>
<keyword evidence="2" id="KW-1133">Transmembrane helix</keyword>
<evidence type="ECO:0000313" key="4">
    <source>
        <dbReference type="Proteomes" id="UP000011863"/>
    </source>
</evidence>
<protein>
    <submittedName>
        <fullName evidence="3">Uncharacterized protein</fullName>
    </submittedName>
</protein>
<feature type="transmembrane region" description="Helical" evidence="2">
    <location>
        <begin position="175"/>
        <end position="196"/>
    </location>
</feature>
<evidence type="ECO:0000256" key="1">
    <source>
        <dbReference type="SAM" id="MobiDB-lite"/>
    </source>
</evidence>